<dbReference type="InterPro" id="IPR003439">
    <property type="entry name" value="ABC_transporter-like_ATP-bd"/>
</dbReference>
<dbReference type="GO" id="GO:0005524">
    <property type="term" value="F:ATP binding"/>
    <property type="evidence" value="ECO:0007669"/>
    <property type="project" value="UniProtKB-KW"/>
</dbReference>
<dbReference type="PANTHER" id="PTHR43394">
    <property type="entry name" value="ATP-DEPENDENT PERMEASE MDL1, MITOCHONDRIAL"/>
    <property type="match status" value="1"/>
</dbReference>
<dbReference type="PROSITE" id="PS50893">
    <property type="entry name" value="ABC_TRANSPORTER_2"/>
    <property type="match status" value="1"/>
</dbReference>
<evidence type="ECO:0000256" key="1">
    <source>
        <dbReference type="ARBA" id="ARBA00004651"/>
    </source>
</evidence>
<dbReference type="Proteomes" id="UP000377798">
    <property type="component" value="Unassembled WGS sequence"/>
</dbReference>
<keyword evidence="5 7" id="KW-1133">Transmembrane helix</keyword>
<keyword evidence="3" id="KW-0547">Nucleotide-binding</keyword>
<dbReference type="EMBL" id="CAACYI010000001">
    <property type="protein sequence ID" value="VFB16672.1"/>
    <property type="molecule type" value="Genomic_DNA"/>
</dbReference>
<dbReference type="InterPro" id="IPR003593">
    <property type="entry name" value="AAA+_ATPase"/>
</dbReference>
<dbReference type="GO" id="GO:0016887">
    <property type="term" value="F:ATP hydrolysis activity"/>
    <property type="evidence" value="ECO:0007669"/>
    <property type="project" value="InterPro"/>
</dbReference>
<dbReference type="InterPro" id="IPR027417">
    <property type="entry name" value="P-loop_NTPase"/>
</dbReference>
<keyword evidence="6 7" id="KW-0472">Membrane</keyword>
<keyword evidence="11" id="KW-1185">Reference proteome</keyword>
<dbReference type="PROSITE" id="PS50929">
    <property type="entry name" value="ABC_TM1F"/>
    <property type="match status" value="1"/>
</dbReference>
<evidence type="ECO:0000259" key="8">
    <source>
        <dbReference type="PROSITE" id="PS50893"/>
    </source>
</evidence>
<dbReference type="EC" id="3.6.3.-" evidence="10"/>
<name>A0A8H2M7R8_9FIRM</name>
<reference evidence="10 11" key="1">
    <citation type="submission" date="2019-02" db="EMBL/GenBank/DDBJ databases">
        <authorList>
            <consortium name="Pathogen Informatics"/>
        </authorList>
    </citation>
    <scope>NUCLEOTIDE SEQUENCE [LARGE SCALE GENOMIC DNA]</scope>
    <source>
        <strain evidence="10 11">3012STDY7089603</strain>
    </source>
</reference>
<dbReference type="AlphaFoldDB" id="A0A8H2M7R8"/>
<keyword evidence="4 10" id="KW-0067">ATP-binding</keyword>
<evidence type="ECO:0000256" key="3">
    <source>
        <dbReference type="ARBA" id="ARBA00022741"/>
    </source>
</evidence>
<dbReference type="InterPro" id="IPR036640">
    <property type="entry name" value="ABC1_TM_sf"/>
</dbReference>
<evidence type="ECO:0000313" key="11">
    <source>
        <dbReference type="Proteomes" id="UP000377798"/>
    </source>
</evidence>
<evidence type="ECO:0000259" key="9">
    <source>
        <dbReference type="PROSITE" id="PS50929"/>
    </source>
</evidence>
<comment type="caution">
    <text evidence="10">The sequence shown here is derived from an EMBL/GenBank/DDBJ whole genome shotgun (WGS) entry which is preliminary data.</text>
</comment>
<feature type="domain" description="ABC transmembrane type-1" evidence="9">
    <location>
        <begin position="39"/>
        <end position="318"/>
    </location>
</feature>
<dbReference type="SMART" id="SM00382">
    <property type="entry name" value="AAA"/>
    <property type="match status" value="1"/>
</dbReference>
<sequence length="604" mass="70301">MIMKKKDVTTKGLFLNILWSLKRVYCYSKRYFICLCIDSILSGVTPIILLLIIQKVIDCIQYRTGDFRTVIIWMVFLSCFELLSTIFQIFTQLKIENYELQFDAYFQENILTKVSLLDCKDFERSKTYDLINRTQYDANAGILGSVKTLFSLVSSVISTISYMIIILKYNIAIFFIVIVLPIVRYLFEKKYNLLEYEVEKQNTEKLRKCSYISHILTNAEHFKEIKMFNLFNFFIRKYKNIKNICNIEFIKLHNKRAITYGIISLFELLVDFMITVFIIIQAFNHIISIGFFVLYNNSIDSLKGSVLSMFSQLSFLYKNSAMIEQIKEFFNIEEEDINKDGIVIGEINTIKFKGVSYQYQNQNEYVLKNINLEIESGKTYIIMGNNGSGKSTLMKIIMGIYNDYEGEILINNIDRRNINLDSYRNKVGVLFQDYIKFETSISDNIRYGKIDANYKKDDIDEVMGKVQLDDLILKKNQQLGYQFNEGLQLSIGQWQKIALGRTLVSDRDLYIFDEPNASIDLVSENAIFNTIAEDSKEKIKIVIVHRFNKIVESADFIITIDNGHIIEIGNHNELIKNKGLYYNLYKLQNDVVSDNADIKGGVKC</sequence>
<dbReference type="InterPro" id="IPR011527">
    <property type="entry name" value="ABC1_TM_dom"/>
</dbReference>
<feature type="transmembrane region" description="Helical" evidence="7">
    <location>
        <begin position="257"/>
        <end position="280"/>
    </location>
</feature>
<evidence type="ECO:0000256" key="4">
    <source>
        <dbReference type="ARBA" id="ARBA00022840"/>
    </source>
</evidence>
<feature type="transmembrane region" description="Helical" evidence="7">
    <location>
        <begin position="31"/>
        <end position="57"/>
    </location>
</feature>
<evidence type="ECO:0000313" key="10">
    <source>
        <dbReference type="EMBL" id="VFB16672.1"/>
    </source>
</evidence>
<accession>A0A8H2M7R8</accession>
<feature type="transmembrane region" description="Helical" evidence="7">
    <location>
        <begin position="142"/>
        <end position="165"/>
    </location>
</feature>
<feature type="domain" description="ABC transporter" evidence="8">
    <location>
        <begin position="350"/>
        <end position="587"/>
    </location>
</feature>
<keyword evidence="10" id="KW-0378">Hydrolase</keyword>
<dbReference type="SUPFAM" id="SSF90123">
    <property type="entry name" value="ABC transporter transmembrane region"/>
    <property type="match status" value="1"/>
</dbReference>
<evidence type="ECO:0000256" key="7">
    <source>
        <dbReference type="SAM" id="Phobius"/>
    </source>
</evidence>
<evidence type="ECO:0000256" key="6">
    <source>
        <dbReference type="ARBA" id="ARBA00023136"/>
    </source>
</evidence>
<evidence type="ECO:0000256" key="5">
    <source>
        <dbReference type="ARBA" id="ARBA00022989"/>
    </source>
</evidence>
<dbReference type="Pfam" id="PF00005">
    <property type="entry name" value="ABC_tran"/>
    <property type="match status" value="1"/>
</dbReference>
<comment type="subcellular location">
    <subcellularLocation>
        <location evidence="1">Cell membrane</location>
        <topology evidence="1">Multi-pass membrane protein</topology>
    </subcellularLocation>
</comment>
<dbReference type="GO" id="GO:0015421">
    <property type="term" value="F:ABC-type oligopeptide transporter activity"/>
    <property type="evidence" value="ECO:0007669"/>
    <property type="project" value="TreeGrafter"/>
</dbReference>
<keyword evidence="2 7" id="KW-0812">Transmembrane</keyword>
<dbReference type="GO" id="GO:0005886">
    <property type="term" value="C:plasma membrane"/>
    <property type="evidence" value="ECO:0007669"/>
    <property type="project" value="UniProtKB-SubCell"/>
</dbReference>
<proteinExistence type="predicted"/>
<dbReference type="InterPro" id="IPR039421">
    <property type="entry name" value="Type_1_exporter"/>
</dbReference>
<dbReference type="SUPFAM" id="SSF52540">
    <property type="entry name" value="P-loop containing nucleoside triphosphate hydrolases"/>
    <property type="match status" value="1"/>
</dbReference>
<gene>
    <name evidence="10" type="primary">msbA_3</name>
    <name evidence="10" type="ORF">NCTC13150_01222</name>
</gene>
<dbReference type="PANTHER" id="PTHR43394:SF1">
    <property type="entry name" value="ATP-BINDING CASSETTE SUB-FAMILY B MEMBER 10, MITOCHONDRIAL"/>
    <property type="match status" value="1"/>
</dbReference>
<feature type="transmembrane region" description="Helical" evidence="7">
    <location>
        <begin position="171"/>
        <end position="187"/>
    </location>
</feature>
<dbReference type="Gene3D" id="1.20.1560.10">
    <property type="entry name" value="ABC transporter type 1, transmembrane domain"/>
    <property type="match status" value="1"/>
</dbReference>
<dbReference type="Gene3D" id="3.40.50.300">
    <property type="entry name" value="P-loop containing nucleotide triphosphate hydrolases"/>
    <property type="match status" value="1"/>
</dbReference>
<organism evidence="10 11">
    <name type="scientific">Urinicoccus massiliensis</name>
    <dbReference type="NCBI Taxonomy" id="1723382"/>
    <lineage>
        <taxon>Bacteria</taxon>
        <taxon>Bacillati</taxon>
        <taxon>Bacillota</taxon>
        <taxon>Tissierellia</taxon>
        <taxon>Tissierellales</taxon>
        <taxon>Peptoniphilaceae</taxon>
        <taxon>Urinicoccus</taxon>
    </lineage>
</organism>
<protein>
    <submittedName>
        <fullName evidence="10">Lipid A export ATP-binding/permease protein MsbA</fullName>
        <ecNumber evidence="10">3.6.3.-</ecNumber>
    </submittedName>
</protein>
<feature type="transmembrane region" description="Helical" evidence="7">
    <location>
        <begin position="69"/>
        <end position="90"/>
    </location>
</feature>
<evidence type="ECO:0000256" key="2">
    <source>
        <dbReference type="ARBA" id="ARBA00022692"/>
    </source>
</evidence>